<feature type="domain" description="Activator of Hsp90 ATPase homologue 1/2-like C-terminal" evidence="2">
    <location>
        <begin position="12"/>
        <end position="138"/>
    </location>
</feature>
<evidence type="ECO:0000313" key="4">
    <source>
        <dbReference type="Proteomes" id="UP001596037"/>
    </source>
</evidence>
<comment type="similarity">
    <text evidence="1">Belongs to the AHA1 family.</text>
</comment>
<dbReference type="SUPFAM" id="SSF55961">
    <property type="entry name" value="Bet v1-like"/>
    <property type="match status" value="1"/>
</dbReference>
<organism evidence="3 4">
    <name type="scientific">Caenimonas terrae</name>
    <dbReference type="NCBI Taxonomy" id="696074"/>
    <lineage>
        <taxon>Bacteria</taxon>
        <taxon>Pseudomonadati</taxon>
        <taxon>Pseudomonadota</taxon>
        <taxon>Betaproteobacteria</taxon>
        <taxon>Burkholderiales</taxon>
        <taxon>Comamonadaceae</taxon>
        <taxon>Caenimonas</taxon>
    </lineage>
</organism>
<dbReference type="RefSeq" id="WP_376851013.1">
    <property type="nucleotide sequence ID" value="NZ_JBHSMF010000009.1"/>
</dbReference>
<dbReference type="PROSITE" id="PS51257">
    <property type="entry name" value="PROKAR_LIPOPROTEIN"/>
    <property type="match status" value="1"/>
</dbReference>
<evidence type="ECO:0000313" key="3">
    <source>
        <dbReference type="EMBL" id="MFC5498937.1"/>
    </source>
</evidence>
<name>A0ABW0NI22_9BURK</name>
<protein>
    <submittedName>
        <fullName evidence="3">SRPBCC domain-containing protein</fullName>
    </submittedName>
</protein>
<dbReference type="Proteomes" id="UP001596037">
    <property type="component" value="Unassembled WGS sequence"/>
</dbReference>
<dbReference type="CDD" id="cd07814">
    <property type="entry name" value="SRPBCC_CalC_Aha1-like"/>
    <property type="match status" value="1"/>
</dbReference>
<dbReference type="InterPro" id="IPR013538">
    <property type="entry name" value="ASHA1/2-like_C"/>
</dbReference>
<evidence type="ECO:0000256" key="1">
    <source>
        <dbReference type="ARBA" id="ARBA00006817"/>
    </source>
</evidence>
<keyword evidence="4" id="KW-1185">Reference proteome</keyword>
<dbReference type="Gene3D" id="3.30.530.20">
    <property type="match status" value="1"/>
</dbReference>
<evidence type="ECO:0000259" key="2">
    <source>
        <dbReference type="Pfam" id="PF08327"/>
    </source>
</evidence>
<sequence>MDHFRRQLVLSAPAADVYQALATQQGLQGWWTQSCEADGHAGGRATFRFGQTRKVMRIDRLEPGREVRWHCIESHIAIAGVPPDEWRDTQIVFRLTPRGAAQTVLDFEHIGLTPALACWGACNKGWDHFLGSLRSLVESGEGAPYLPSVSASCGGAATAAAASGASAALA</sequence>
<proteinExistence type="inferred from homology"/>
<dbReference type="Pfam" id="PF08327">
    <property type="entry name" value="AHSA1"/>
    <property type="match status" value="1"/>
</dbReference>
<reference evidence="4" key="1">
    <citation type="journal article" date="2019" name="Int. J. Syst. Evol. Microbiol.">
        <title>The Global Catalogue of Microorganisms (GCM) 10K type strain sequencing project: providing services to taxonomists for standard genome sequencing and annotation.</title>
        <authorList>
            <consortium name="The Broad Institute Genomics Platform"/>
            <consortium name="The Broad Institute Genome Sequencing Center for Infectious Disease"/>
            <person name="Wu L."/>
            <person name="Ma J."/>
        </authorList>
    </citation>
    <scope>NUCLEOTIDE SEQUENCE [LARGE SCALE GENOMIC DNA]</scope>
    <source>
        <strain evidence="4">CCUG 57401</strain>
    </source>
</reference>
<dbReference type="InterPro" id="IPR023393">
    <property type="entry name" value="START-like_dom_sf"/>
</dbReference>
<accession>A0ABW0NI22</accession>
<gene>
    <name evidence="3" type="ORF">ACFPOE_15415</name>
</gene>
<comment type="caution">
    <text evidence="3">The sequence shown here is derived from an EMBL/GenBank/DDBJ whole genome shotgun (WGS) entry which is preliminary data.</text>
</comment>
<dbReference type="EMBL" id="JBHSMF010000009">
    <property type="protein sequence ID" value="MFC5498937.1"/>
    <property type="molecule type" value="Genomic_DNA"/>
</dbReference>